<dbReference type="SUPFAM" id="SSF48264">
    <property type="entry name" value="Cytochrome P450"/>
    <property type="match status" value="1"/>
</dbReference>
<dbReference type="AlphaFoldDB" id="A0A4Y9YV22"/>
<protein>
    <recommendedName>
        <fullName evidence="11">Cytochrome P450</fullName>
    </recommendedName>
</protein>
<dbReference type="InterPro" id="IPR036396">
    <property type="entry name" value="Cyt_P450_sf"/>
</dbReference>
<gene>
    <name evidence="9" type="ORF">EVG20_g5508</name>
</gene>
<reference evidence="9 10" key="1">
    <citation type="submission" date="2019-02" db="EMBL/GenBank/DDBJ databases">
        <title>Genome sequencing of the rare red list fungi Dentipellis fragilis.</title>
        <authorList>
            <person name="Buettner E."/>
            <person name="Kellner H."/>
        </authorList>
    </citation>
    <scope>NUCLEOTIDE SEQUENCE [LARGE SCALE GENOMIC DNA]</scope>
    <source>
        <strain evidence="9 10">DSM 105465</strain>
    </source>
</reference>
<dbReference type="GO" id="GO:0005506">
    <property type="term" value="F:iron ion binding"/>
    <property type="evidence" value="ECO:0007669"/>
    <property type="project" value="InterPro"/>
</dbReference>
<evidence type="ECO:0000256" key="6">
    <source>
        <dbReference type="PIRSR" id="PIRSR602401-1"/>
    </source>
</evidence>
<dbReference type="STRING" id="205917.A0A4Y9YV22"/>
<dbReference type="GO" id="GO:0004497">
    <property type="term" value="F:monooxygenase activity"/>
    <property type="evidence" value="ECO:0007669"/>
    <property type="project" value="UniProtKB-KW"/>
</dbReference>
<dbReference type="EMBL" id="SEOQ01000328">
    <property type="protein sequence ID" value="TFY65580.1"/>
    <property type="molecule type" value="Genomic_DNA"/>
</dbReference>
<evidence type="ECO:0000256" key="3">
    <source>
        <dbReference type="ARBA" id="ARBA00022723"/>
    </source>
</evidence>
<dbReference type="InterPro" id="IPR002401">
    <property type="entry name" value="Cyt_P450_E_grp-I"/>
</dbReference>
<dbReference type="Gene3D" id="1.10.630.10">
    <property type="entry name" value="Cytochrome P450"/>
    <property type="match status" value="1"/>
</dbReference>
<keyword evidence="8" id="KW-0812">Transmembrane</keyword>
<feature type="transmembrane region" description="Helical" evidence="8">
    <location>
        <begin position="34"/>
        <end position="54"/>
    </location>
</feature>
<keyword evidence="5 6" id="KW-0408">Iron</keyword>
<dbReference type="PROSITE" id="PS00086">
    <property type="entry name" value="CYTOCHROME_P450"/>
    <property type="match status" value="1"/>
</dbReference>
<evidence type="ECO:0000256" key="8">
    <source>
        <dbReference type="SAM" id="Phobius"/>
    </source>
</evidence>
<dbReference type="InterPro" id="IPR017972">
    <property type="entry name" value="Cyt_P450_CS"/>
</dbReference>
<dbReference type="CDD" id="cd11041">
    <property type="entry name" value="CYP503A1-like"/>
    <property type="match status" value="1"/>
</dbReference>
<name>A0A4Y9YV22_9AGAM</name>
<keyword evidence="6 7" id="KW-0349">Heme</keyword>
<sequence>MAFALSSPYGIVGVLLVCYVLLKWYRARNSGLDFIPTVGYSNSILSYISAYQYIFDSVRMMQEGYDKYKGGLFKMARLDDWVVVATGIKQVDDIRKAPDDVLSFSEAVSRSLQVDYTSGNAVNNNPYHISVIRSQLTRNLASIFPDVREELVAAFNDAIPAKEHEWVTIPATETIMQIVCCTSNRIFVGAPLCRDPDYRELNVQFTIDVVKGAFIINRFPDILKPLAGRLFTNVEASIQRAVMHLEPIIKERRSMLEKYGDDWDEKPNDFLMWLMSEAKGDETSAASLARRILTINFAAIHTSSMSFSHALYHLAANPEFVQPLREEVESVVASEGWTKAALGKMYKADSFMRESQRYNGIGLINLERYVLKPFTFSNGVTVPAGTIICCSSHPVHLDEEFYPHADTFDPWRFVNMRQEAGEITKHQMVSTTNEFLAFGHGRHACPGRFFAANELKALLAHVVMTYDVKFEDGCGFPSNRYVGNACIPGTANLMFKLRCSPSVPVAIPA</sequence>
<feature type="binding site" description="axial binding residue" evidence="6">
    <location>
        <position position="445"/>
    </location>
    <ligand>
        <name>heme</name>
        <dbReference type="ChEBI" id="CHEBI:30413"/>
    </ligand>
    <ligandPart>
        <name>Fe</name>
        <dbReference type="ChEBI" id="CHEBI:18248"/>
    </ligandPart>
</feature>
<dbReference type="InterPro" id="IPR001128">
    <property type="entry name" value="Cyt_P450"/>
</dbReference>
<evidence type="ECO:0000313" key="9">
    <source>
        <dbReference type="EMBL" id="TFY65580.1"/>
    </source>
</evidence>
<evidence type="ECO:0000256" key="5">
    <source>
        <dbReference type="ARBA" id="ARBA00023004"/>
    </source>
</evidence>
<accession>A0A4Y9YV22</accession>
<keyword evidence="8" id="KW-0472">Membrane</keyword>
<comment type="cofactor">
    <cofactor evidence="1 6">
        <name>heme</name>
        <dbReference type="ChEBI" id="CHEBI:30413"/>
    </cofactor>
</comment>
<keyword evidence="3 6" id="KW-0479">Metal-binding</keyword>
<keyword evidence="4 7" id="KW-0560">Oxidoreductase</keyword>
<evidence type="ECO:0000256" key="4">
    <source>
        <dbReference type="ARBA" id="ARBA00023002"/>
    </source>
</evidence>
<organism evidence="9 10">
    <name type="scientific">Dentipellis fragilis</name>
    <dbReference type="NCBI Taxonomy" id="205917"/>
    <lineage>
        <taxon>Eukaryota</taxon>
        <taxon>Fungi</taxon>
        <taxon>Dikarya</taxon>
        <taxon>Basidiomycota</taxon>
        <taxon>Agaricomycotina</taxon>
        <taxon>Agaricomycetes</taxon>
        <taxon>Russulales</taxon>
        <taxon>Hericiaceae</taxon>
        <taxon>Dentipellis</taxon>
    </lineage>
</organism>
<evidence type="ECO:0000313" key="10">
    <source>
        <dbReference type="Proteomes" id="UP000298327"/>
    </source>
</evidence>
<feature type="transmembrane region" description="Helical" evidence="8">
    <location>
        <begin position="6"/>
        <end position="22"/>
    </location>
</feature>
<evidence type="ECO:0000256" key="2">
    <source>
        <dbReference type="ARBA" id="ARBA00010617"/>
    </source>
</evidence>
<keyword evidence="7" id="KW-0503">Monooxygenase</keyword>
<dbReference type="GO" id="GO:0020037">
    <property type="term" value="F:heme binding"/>
    <property type="evidence" value="ECO:0007669"/>
    <property type="project" value="InterPro"/>
</dbReference>
<keyword evidence="8" id="KW-1133">Transmembrane helix</keyword>
<dbReference type="PANTHER" id="PTHR46206">
    <property type="entry name" value="CYTOCHROME P450"/>
    <property type="match status" value="1"/>
</dbReference>
<comment type="similarity">
    <text evidence="2 7">Belongs to the cytochrome P450 family.</text>
</comment>
<dbReference type="OrthoDB" id="1844152at2759"/>
<comment type="caution">
    <text evidence="9">The sequence shown here is derived from an EMBL/GenBank/DDBJ whole genome shotgun (WGS) entry which is preliminary data.</text>
</comment>
<evidence type="ECO:0000256" key="1">
    <source>
        <dbReference type="ARBA" id="ARBA00001971"/>
    </source>
</evidence>
<evidence type="ECO:0008006" key="11">
    <source>
        <dbReference type="Google" id="ProtNLM"/>
    </source>
</evidence>
<proteinExistence type="inferred from homology"/>
<evidence type="ECO:0000256" key="7">
    <source>
        <dbReference type="RuleBase" id="RU000461"/>
    </source>
</evidence>
<keyword evidence="10" id="KW-1185">Reference proteome</keyword>
<dbReference type="Proteomes" id="UP000298327">
    <property type="component" value="Unassembled WGS sequence"/>
</dbReference>
<dbReference type="Pfam" id="PF00067">
    <property type="entry name" value="p450"/>
    <property type="match status" value="1"/>
</dbReference>
<dbReference type="GO" id="GO:0016705">
    <property type="term" value="F:oxidoreductase activity, acting on paired donors, with incorporation or reduction of molecular oxygen"/>
    <property type="evidence" value="ECO:0007669"/>
    <property type="project" value="InterPro"/>
</dbReference>
<dbReference type="PRINTS" id="PR00463">
    <property type="entry name" value="EP450I"/>
</dbReference>